<gene>
    <name evidence="1" type="ORF">B0I36DRAFT_54726</name>
</gene>
<accession>A0A9P8XQM3</accession>
<reference evidence="1" key="1">
    <citation type="journal article" date="2021" name="Nat. Commun.">
        <title>Genetic determinants of endophytism in the Arabidopsis root mycobiome.</title>
        <authorList>
            <person name="Mesny F."/>
            <person name="Miyauchi S."/>
            <person name="Thiergart T."/>
            <person name="Pickel B."/>
            <person name="Atanasova L."/>
            <person name="Karlsson M."/>
            <person name="Huettel B."/>
            <person name="Barry K.W."/>
            <person name="Haridas S."/>
            <person name="Chen C."/>
            <person name="Bauer D."/>
            <person name="Andreopoulos W."/>
            <person name="Pangilinan J."/>
            <person name="LaButti K."/>
            <person name="Riley R."/>
            <person name="Lipzen A."/>
            <person name="Clum A."/>
            <person name="Drula E."/>
            <person name="Henrissat B."/>
            <person name="Kohler A."/>
            <person name="Grigoriev I.V."/>
            <person name="Martin F.M."/>
            <person name="Hacquard S."/>
        </authorList>
    </citation>
    <scope>NUCLEOTIDE SEQUENCE</scope>
    <source>
        <strain evidence="1">MPI-CAGE-CH-0230</strain>
    </source>
</reference>
<dbReference type="Gene3D" id="3.90.550.50">
    <property type="match status" value="1"/>
</dbReference>
<dbReference type="PANTHER" id="PTHR10811">
    <property type="entry name" value="FRINGE-RELATED"/>
    <property type="match status" value="1"/>
</dbReference>
<dbReference type="InterPro" id="IPR029044">
    <property type="entry name" value="Nucleotide-diphossugar_trans"/>
</dbReference>
<protein>
    <submittedName>
        <fullName evidence="1">Uncharacterized protein</fullName>
    </submittedName>
</protein>
<dbReference type="Proteomes" id="UP000756346">
    <property type="component" value="Unassembled WGS sequence"/>
</dbReference>
<evidence type="ECO:0000313" key="1">
    <source>
        <dbReference type="EMBL" id="KAH7012201.1"/>
    </source>
</evidence>
<sequence>MATSLVRLSQSVDSIAHWASDRDTLLVVVIEDYIGHEDEVADLLAQFHSLKINAIFIPPIASNHSMSQSHFAVLSKMLAESGPETKWFALLDDDTFFPHLEPLSTTLDSLDHENKDLYVGGLTEDWGSLTRFGVMAYGGADVYLSAHPARKIRNLDQALQCIEESPPQLGDVIIRDRVYRHTGARLTVLPDLYQHDLLGDLRGFFESGVEPLNLHHWKSWYSEPVVSMAQATNFCGNCFLQRFIFGNDTVLSNGYSITVYPKGVDSLDLNKIERTGATSMQARTRSTSTAWGRCATGCPTVITKRTTSNTRKSGQIS</sequence>
<dbReference type="EMBL" id="JAGTJQ010000015">
    <property type="protein sequence ID" value="KAH7012201.1"/>
    <property type="molecule type" value="Genomic_DNA"/>
</dbReference>
<proteinExistence type="predicted"/>
<name>A0A9P8XQM3_9PEZI</name>
<organism evidence="1 2">
    <name type="scientific">Microdochium trichocladiopsis</name>
    <dbReference type="NCBI Taxonomy" id="1682393"/>
    <lineage>
        <taxon>Eukaryota</taxon>
        <taxon>Fungi</taxon>
        <taxon>Dikarya</taxon>
        <taxon>Ascomycota</taxon>
        <taxon>Pezizomycotina</taxon>
        <taxon>Sordariomycetes</taxon>
        <taxon>Xylariomycetidae</taxon>
        <taxon>Xylariales</taxon>
        <taxon>Microdochiaceae</taxon>
        <taxon>Microdochium</taxon>
    </lineage>
</organism>
<dbReference type="OrthoDB" id="414175at2759"/>
<dbReference type="RefSeq" id="XP_046004577.1">
    <property type="nucleotide sequence ID" value="XM_046163011.1"/>
</dbReference>
<dbReference type="AlphaFoldDB" id="A0A9P8XQM3"/>
<dbReference type="SUPFAM" id="SSF53448">
    <property type="entry name" value="Nucleotide-diphospho-sugar transferases"/>
    <property type="match status" value="1"/>
</dbReference>
<dbReference type="GeneID" id="70192557"/>
<comment type="caution">
    <text evidence="1">The sequence shown here is derived from an EMBL/GenBank/DDBJ whole genome shotgun (WGS) entry which is preliminary data.</text>
</comment>
<keyword evidence="2" id="KW-1185">Reference proteome</keyword>
<evidence type="ECO:0000313" key="2">
    <source>
        <dbReference type="Proteomes" id="UP000756346"/>
    </source>
</evidence>